<dbReference type="Proteomes" id="UP000318571">
    <property type="component" value="Chromosome 2"/>
</dbReference>
<gene>
    <name evidence="6" type="ORF">TCAL_09741</name>
</gene>
<keyword evidence="4" id="KW-0853">WD repeat</keyword>
<evidence type="ECO:0000313" key="7">
    <source>
        <dbReference type="Proteomes" id="UP000318571"/>
    </source>
</evidence>
<proteinExistence type="inferred from homology"/>
<dbReference type="InterPro" id="IPR051865">
    <property type="entry name" value="WD-repeat_CDT2_adapter"/>
</dbReference>
<dbReference type="SMART" id="SM00320">
    <property type="entry name" value="WD40"/>
    <property type="match status" value="6"/>
</dbReference>
<keyword evidence="2" id="KW-0833">Ubl conjugation pathway</keyword>
<comment type="similarity">
    <text evidence="3">Belongs to the WD repeat cdt2 family.</text>
</comment>
<dbReference type="PROSITE" id="PS50082">
    <property type="entry name" value="WD_REPEATS_2"/>
    <property type="match status" value="3"/>
</dbReference>
<feature type="repeat" description="WD" evidence="4">
    <location>
        <begin position="157"/>
        <end position="199"/>
    </location>
</feature>
<dbReference type="AlphaFoldDB" id="A0A553PA59"/>
<dbReference type="PANTHER" id="PTHR22852:SF0">
    <property type="entry name" value="DENTICLELESS PROTEIN HOMOLOG"/>
    <property type="match status" value="1"/>
</dbReference>
<keyword evidence="7" id="KW-1185">Reference proteome</keyword>
<dbReference type="GO" id="GO:0043161">
    <property type="term" value="P:proteasome-mediated ubiquitin-dependent protein catabolic process"/>
    <property type="evidence" value="ECO:0007669"/>
    <property type="project" value="TreeGrafter"/>
</dbReference>
<dbReference type="STRING" id="6832.A0A553PA59"/>
<dbReference type="EMBL" id="VCGU01000005">
    <property type="protein sequence ID" value="TRY74575.1"/>
    <property type="molecule type" value="Genomic_DNA"/>
</dbReference>
<feature type="region of interest" description="Disordered" evidence="5">
    <location>
        <begin position="608"/>
        <end position="647"/>
    </location>
</feature>
<feature type="repeat" description="WD" evidence="4">
    <location>
        <begin position="391"/>
        <end position="423"/>
    </location>
</feature>
<dbReference type="SUPFAM" id="SSF50978">
    <property type="entry name" value="WD40 repeat-like"/>
    <property type="match status" value="1"/>
</dbReference>
<feature type="compositionally biased region" description="Basic and acidic residues" evidence="5">
    <location>
        <begin position="509"/>
        <end position="521"/>
    </location>
</feature>
<dbReference type="GO" id="GO:0030674">
    <property type="term" value="F:protein-macromolecule adaptor activity"/>
    <property type="evidence" value="ECO:0007669"/>
    <property type="project" value="TreeGrafter"/>
</dbReference>
<comment type="pathway">
    <text evidence="1">Protein modification; protein ubiquitination.</text>
</comment>
<feature type="compositionally biased region" description="Low complexity" evidence="5">
    <location>
        <begin position="480"/>
        <end position="494"/>
    </location>
</feature>
<organism evidence="6 7">
    <name type="scientific">Tigriopus californicus</name>
    <name type="common">Marine copepod</name>
    <dbReference type="NCBI Taxonomy" id="6832"/>
    <lineage>
        <taxon>Eukaryota</taxon>
        <taxon>Metazoa</taxon>
        <taxon>Ecdysozoa</taxon>
        <taxon>Arthropoda</taxon>
        <taxon>Crustacea</taxon>
        <taxon>Multicrustacea</taxon>
        <taxon>Hexanauplia</taxon>
        <taxon>Copepoda</taxon>
        <taxon>Harpacticoida</taxon>
        <taxon>Harpacticidae</taxon>
        <taxon>Tigriopus</taxon>
    </lineage>
</organism>
<feature type="compositionally biased region" description="Polar residues" evidence="5">
    <location>
        <begin position="570"/>
        <end position="580"/>
    </location>
</feature>
<feature type="region of interest" description="Disordered" evidence="5">
    <location>
        <begin position="550"/>
        <end position="580"/>
    </location>
</feature>
<sequence>MDVPVPVPDFEVGTRHTQPGWSYLTQRALGFRQRLASDQLWLGALRSRPVDRFDTPSPPGPDGLDSDAPTYAMKFCPIPGFQHILMTANEEGCLNRIDTSARPLARPGLSQRCHRNAILDLSWAAHRADVWVTVSGDLKAKTWILGPDGVGREEREFLGHLRTVKTVEFEPGSDQVFATGSRDSAIHVWDRRESPPTHLVNRIRFAHKNPRCGDRIARAKSGTSGARLPRNNEFGSSSITAIKYQDAHTLISCADNDGLIKVWDLRRAYSAYRGDPLPQCQFRHPGHSSHQGFTALALNPGSPHLYAACMDRSVYQYNLHTQQSLPERAFIGSDCSSFYVKLALSPEGQYLVSGSKNRCAVIWNTEALPKAWPAPSDPQHPWVTIEPSACLTGHNAEVTCVDWCQSGWKLATCADDMEHRLWEWHPEHENETCGQASAEMSRIVRFDTRQKTVLSHGTWVTPHPVFFPKSTVLRAVNTNSGVSKSSGSGSPSVNIKDFLQGSPARKRVATKENVRSKRLKFEPPSPPPSTKKSPSCVVSPLAKLPCSPRKMQCNNVGQDSRRSPRKLQFTPLNSSITANLPNSVKDASKLMLKPVCTPPKKTNWLTNLSQLRKKEFGSRTPNKSPRSSPRNSPKTSRTKAGAKVGPT</sequence>
<dbReference type="GO" id="GO:0007095">
    <property type="term" value="P:mitotic G2 DNA damage checkpoint signaling"/>
    <property type="evidence" value="ECO:0007669"/>
    <property type="project" value="TreeGrafter"/>
</dbReference>
<feature type="region of interest" description="Disordered" evidence="5">
    <location>
        <begin position="480"/>
        <end position="537"/>
    </location>
</feature>
<dbReference type="GO" id="GO:0005634">
    <property type="term" value="C:nucleus"/>
    <property type="evidence" value="ECO:0007669"/>
    <property type="project" value="TreeGrafter"/>
</dbReference>
<feature type="repeat" description="WD" evidence="4">
    <location>
        <begin position="236"/>
        <end position="273"/>
    </location>
</feature>
<dbReference type="OrthoDB" id="2096344at2759"/>
<evidence type="ECO:0000256" key="3">
    <source>
        <dbReference type="ARBA" id="ARBA00038344"/>
    </source>
</evidence>
<comment type="caution">
    <text evidence="6">The sequence shown here is derived from an EMBL/GenBank/DDBJ whole genome shotgun (WGS) entry which is preliminary data.</text>
</comment>
<dbReference type="InterPro" id="IPR036322">
    <property type="entry name" value="WD40_repeat_dom_sf"/>
</dbReference>
<dbReference type="PROSITE" id="PS50294">
    <property type="entry name" value="WD_REPEATS_REGION"/>
    <property type="match status" value="2"/>
</dbReference>
<evidence type="ECO:0000256" key="4">
    <source>
        <dbReference type="PROSITE-ProRule" id="PRU00221"/>
    </source>
</evidence>
<evidence type="ECO:0000313" key="6">
    <source>
        <dbReference type="EMBL" id="TRY74575.1"/>
    </source>
</evidence>
<feature type="compositionally biased region" description="Low complexity" evidence="5">
    <location>
        <begin position="618"/>
        <end position="635"/>
    </location>
</feature>
<reference evidence="6 7" key="1">
    <citation type="journal article" date="2018" name="Nat. Ecol. Evol.">
        <title>Genomic signatures of mitonuclear coevolution across populations of Tigriopus californicus.</title>
        <authorList>
            <person name="Barreto F.S."/>
            <person name="Watson E.T."/>
            <person name="Lima T.G."/>
            <person name="Willett C.S."/>
            <person name="Edmands S."/>
            <person name="Li W."/>
            <person name="Burton R.S."/>
        </authorList>
    </citation>
    <scope>NUCLEOTIDE SEQUENCE [LARGE SCALE GENOMIC DNA]</scope>
    <source>
        <strain evidence="6 7">San Diego</strain>
    </source>
</reference>
<evidence type="ECO:0000256" key="2">
    <source>
        <dbReference type="ARBA" id="ARBA00022786"/>
    </source>
</evidence>
<dbReference type="Gene3D" id="2.130.10.10">
    <property type="entry name" value="YVTN repeat-like/Quinoprotein amine dehydrogenase"/>
    <property type="match status" value="2"/>
</dbReference>
<dbReference type="Pfam" id="PF00400">
    <property type="entry name" value="WD40"/>
    <property type="match status" value="5"/>
</dbReference>
<evidence type="ECO:0000256" key="1">
    <source>
        <dbReference type="ARBA" id="ARBA00004906"/>
    </source>
</evidence>
<accession>A0A553PA59</accession>
<dbReference type="InterPro" id="IPR001680">
    <property type="entry name" value="WD40_rpt"/>
</dbReference>
<dbReference type="OMA" id="ILMTANE"/>
<dbReference type="PANTHER" id="PTHR22852">
    <property type="entry name" value="LETHAL 2 DENTICLELESS PROTEIN RETINOIC ACID-REGULATED NUCLEAR MATRIX-ASSOCIATED PROTEIN"/>
    <property type="match status" value="1"/>
</dbReference>
<dbReference type="InterPro" id="IPR015943">
    <property type="entry name" value="WD40/YVTN_repeat-like_dom_sf"/>
</dbReference>
<evidence type="ECO:0000256" key="5">
    <source>
        <dbReference type="SAM" id="MobiDB-lite"/>
    </source>
</evidence>
<protein>
    <submittedName>
        <fullName evidence="6">Uncharacterized protein</fullName>
    </submittedName>
</protein>
<name>A0A553PA59_TIGCA</name>